<dbReference type="Pfam" id="PF03781">
    <property type="entry name" value="FGE-sulfatase"/>
    <property type="match status" value="1"/>
</dbReference>
<gene>
    <name evidence="3" type="ORF">FJZ47_05235</name>
</gene>
<dbReference type="InterPro" id="IPR005532">
    <property type="entry name" value="SUMF_dom"/>
</dbReference>
<sequence>MIELPGGQLVMGSPDSDDMAMDREKPQHRVAVSGFRLAVTPVTAGLYNEVMQRDPVSPEEADLPVVNVNWDDAITFCNRLSEREGYRRCYRRRFRRWVCHWRADGYRLPTEAEWEYACRAGTTTRYAFGDDPAQLEHYAWFAGNAPMQAQAVAQKRPNRWGLYDMHGNVWEWCWDWFGEYKPGDVVNPTGPRVGSRRVVRGGSFFYPPEDLRSALRDGDLPVSRDKDLGFRCVRVPPALRR</sequence>
<dbReference type="InterPro" id="IPR051043">
    <property type="entry name" value="Sulfatase_Mod_Factor_Kinase"/>
</dbReference>
<dbReference type="AlphaFoldDB" id="A0A937W0Y0"/>
<protein>
    <submittedName>
        <fullName evidence="3">Formylglycine-generating enzyme family protein</fullName>
    </submittedName>
</protein>
<proteinExistence type="predicted"/>
<feature type="region of interest" description="Disordered" evidence="1">
    <location>
        <begin position="1"/>
        <end position="21"/>
    </location>
</feature>
<feature type="domain" description="Sulfatase-modifying factor enzyme-like" evidence="2">
    <location>
        <begin position="1"/>
        <end position="234"/>
    </location>
</feature>
<dbReference type="Gene3D" id="3.90.1580.10">
    <property type="entry name" value="paralog of FGE (formylglycine-generating enzyme)"/>
    <property type="match status" value="1"/>
</dbReference>
<evidence type="ECO:0000259" key="2">
    <source>
        <dbReference type="Pfam" id="PF03781"/>
    </source>
</evidence>
<organism evidence="3 4">
    <name type="scientific">Tectimicrobiota bacterium</name>
    <dbReference type="NCBI Taxonomy" id="2528274"/>
    <lineage>
        <taxon>Bacteria</taxon>
        <taxon>Pseudomonadati</taxon>
        <taxon>Nitrospinota/Tectimicrobiota group</taxon>
        <taxon>Candidatus Tectimicrobiota</taxon>
    </lineage>
</organism>
<evidence type="ECO:0000313" key="4">
    <source>
        <dbReference type="Proteomes" id="UP000712673"/>
    </source>
</evidence>
<dbReference type="PANTHER" id="PTHR23150:SF19">
    <property type="entry name" value="FORMYLGLYCINE-GENERATING ENZYME"/>
    <property type="match status" value="1"/>
</dbReference>
<accession>A0A937W0Y0</accession>
<dbReference type="SUPFAM" id="SSF56436">
    <property type="entry name" value="C-type lectin-like"/>
    <property type="match status" value="1"/>
</dbReference>
<dbReference type="EMBL" id="VGLS01000108">
    <property type="protein sequence ID" value="MBM3223195.1"/>
    <property type="molecule type" value="Genomic_DNA"/>
</dbReference>
<dbReference type="Proteomes" id="UP000712673">
    <property type="component" value="Unassembled WGS sequence"/>
</dbReference>
<dbReference type="InterPro" id="IPR042095">
    <property type="entry name" value="SUMF_sf"/>
</dbReference>
<evidence type="ECO:0000256" key="1">
    <source>
        <dbReference type="SAM" id="MobiDB-lite"/>
    </source>
</evidence>
<name>A0A937W0Y0_UNCTE</name>
<dbReference type="PANTHER" id="PTHR23150">
    <property type="entry name" value="SULFATASE MODIFYING FACTOR 1, 2"/>
    <property type="match status" value="1"/>
</dbReference>
<dbReference type="InterPro" id="IPR016187">
    <property type="entry name" value="CTDL_fold"/>
</dbReference>
<reference evidence="3" key="1">
    <citation type="submission" date="2019-03" db="EMBL/GenBank/DDBJ databases">
        <title>Lake Tanganyika Metagenome-Assembled Genomes (MAGs).</title>
        <authorList>
            <person name="Tran P."/>
        </authorList>
    </citation>
    <scope>NUCLEOTIDE SEQUENCE</scope>
    <source>
        <strain evidence="3">K_DeepCast_65m_m2_066</strain>
    </source>
</reference>
<evidence type="ECO:0000313" key="3">
    <source>
        <dbReference type="EMBL" id="MBM3223195.1"/>
    </source>
</evidence>
<comment type="caution">
    <text evidence="3">The sequence shown here is derived from an EMBL/GenBank/DDBJ whole genome shotgun (WGS) entry which is preliminary data.</text>
</comment>